<dbReference type="Proteomes" id="UP000188879">
    <property type="component" value="Unassembled WGS sequence"/>
</dbReference>
<sequence length="59" mass="6693">MPSKDADGLTPKERALVDEFAEMVRLKVPENNQRRIKVEGFLRNHCAPAWEVACRQVAA</sequence>
<gene>
    <name evidence="1" type="ORF">BKE38_12495</name>
</gene>
<evidence type="ECO:0000313" key="1">
    <source>
        <dbReference type="EMBL" id="ONG53274.1"/>
    </source>
</evidence>
<name>A0A1V2H3Y4_9PROT</name>
<comment type="caution">
    <text evidence="1">The sequence shown here is derived from an EMBL/GenBank/DDBJ whole genome shotgun (WGS) entry which is preliminary data.</text>
</comment>
<dbReference type="AlphaFoldDB" id="A0A1V2H3Y4"/>
<protein>
    <submittedName>
        <fullName evidence="1">Uncharacterized protein</fullName>
    </submittedName>
</protein>
<proteinExistence type="predicted"/>
<dbReference type="EMBL" id="MLCO01000105">
    <property type="protein sequence ID" value="ONG53274.1"/>
    <property type="molecule type" value="Genomic_DNA"/>
</dbReference>
<accession>A0A1V2H3Y4</accession>
<organism evidence="1 2">
    <name type="scientific">Teichococcus deserti</name>
    <dbReference type="NCBI Taxonomy" id="1817963"/>
    <lineage>
        <taxon>Bacteria</taxon>
        <taxon>Pseudomonadati</taxon>
        <taxon>Pseudomonadota</taxon>
        <taxon>Alphaproteobacteria</taxon>
        <taxon>Acetobacterales</taxon>
        <taxon>Roseomonadaceae</taxon>
        <taxon>Roseomonas</taxon>
    </lineage>
</organism>
<keyword evidence="2" id="KW-1185">Reference proteome</keyword>
<reference evidence="1 2" key="1">
    <citation type="submission" date="2016-10" db="EMBL/GenBank/DDBJ databases">
        <title>Draft Genome sequence of Roseomonas sp. strain M3.</title>
        <authorList>
            <person name="Subhash Y."/>
            <person name="Lee S."/>
        </authorList>
    </citation>
    <scope>NUCLEOTIDE SEQUENCE [LARGE SCALE GENOMIC DNA]</scope>
    <source>
        <strain evidence="1 2">M3</strain>
    </source>
</reference>
<evidence type="ECO:0000313" key="2">
    <source>
        <dbReference type="Proteomes" id="UP000188879"/>
    </source>
</evidence>